<evidence type="ECO:0000256" key="5">
    <source>
        <dbReference type="ARBA" id="ARBA00047471"/>
    </source>
</evidence>
<keyword evidence="10" id="KW-1185">Reference proteome</keyword>
<keyword evidence="3" id="KW-0328">Glycosyltransferase</keyword>
<dbReference type="KEGG" id="ttc:FOKN1_0257"/>
<dbReference type="InterPro" id="IPR001296">
    <property type="entry name" value="Glyco_trans_1"/>
</dbReference>
<dbReference type="Pfam" id="PF05116">
    <property type="entry name" value="S6PP"/>
    <property type="match status" value="1"/>
</dbReference>
<dbReference type="InterPro" id="IPR036412">
    <property type="entry name" value="HAD-like_sf"/>
</dbReference>
<evidence type="ECO:0000313" key="9">
    <source>
        <dbReference type="EMBL" id="BAZ92661.1"/>
    </source>
</evidence>
<dbReference type="GO" id="GO:0016791">
    <property type="term" value="F:phosphatase activity"/>
    <property type="evidence" value="ECO:0007669"/>
    <property type="project" value="UniProtKB-ARBA"/>
</dbReference>
<evidence type="ECO:0000259" key="6">
    <source>
        <dbReference type="Pfam" id="PF00534"/>
    </source>
</evidence>
<reference evidence="9 10" key="1">
    <citation type="submission" date="2017-05" db="EMBL/GenBank/DDBJ databases">
        <title>Thiocyanate degradation by Thiohalobacter thiocyanaticus FOKN1.</title>
        <authorList>
            <person name="Oshiki M."/>
            <person name="Fukushima T."/>
            <person name="Kawano S."/>
            <person name="Nakagawa J."/>
        </authorList>
    </citation>
    <scope>NUCLEOTIDE SEQUENCE [LARGE SCALE GENOMIC DNA]</scope>
    <source>
        <strain evidence="9 10">FOKN1</strain>
    </source>
</reference>
<dbReference type="InterPro" id="IPR012821">
    <property type="entry name" value="Sucrose_P_synth_Pase-like_dom"/>
</dbReference>
<dbReference type="InterPro" id="IPR006380">
    <property type="entry name" value="SPP-like_dom"/>
</dbReference>
<gene>
    <name evidence="9" type="ORF">FOKN1_0257</name>
</gene>
<dbReference type="Gene3D" id="3.40.50.1000">
    <property type="entry name" value="HAD superfamily/HAD-like"/>
    <property type="match status" value="1"/>
</dbReference>
<evidence type="ECO:0000256" key="2">
    <source>
        <dbReference type="ARBA" id="ARBA00012536"/>
    </source>
</evidence>
<dbReference type="CDD" id="cd03800">
    <property type="entry name" value="GT4_sucrose_synthase"/>
    <property type="match status" value="1"/>
</dbReference>
<evidence type="ECO:0000259" key="8">
    <source>
        <dbReference type="Pfam" id="PF13579"/>
    </source>
</evidence>
<evidence type="ECO:0000256" key="4">
    <source>
        <dbReference type="ARBA" id="ARBA00022679"/>
    </source>
</evidence>
<evidence type="ECO:0000256" key="3">
    <source>
        <dbReference type="ARBA" id="ARBA00022676"/>
    </source>
</evidence>
<comment type="similarity">
    <text evidence="1">Belongs to the glycosyltransferase 1 family.</text>
</comment>
<feature type="domain" description="Glycosyltransferase subfamily 4-like N-terminal" evidence="8">
    <location>
        <begin position="44"/>
        <end position="235"/>
    </location>
</feature>
<dbReference type="Gene3D" id="3.90.1070.10">
    <property type="match status" value="1"/>
</dbReference>
<dbReference type="GO" id="GO:0000287">
    <property type="term" value="F:magnesium ion binding"/>
    <property type="evidence" value="ECO:0007669"/>
    <property type="project" value="UniProtKB-ARBA"/>
</dbReference>
<dbReference type="AlphaFoldDB" id="A0A1Z4VM26"/>
<dbReference type="InterPro" id="IPR012822">
    <property type="entry name" value="SucroseP_synth_GlycoTrfase_dom"/>
</dbReference>
<dbReference type="InterPro" id="IPR006379">
    <property type="entry name" value="HAD-SF_hydro_IIB"/>
</dbReference>
<dbReference type="NCBIfam" id="TIGR02471">
    <property type="entry name" value="sucr_syn_bact_C"/>
    <property type="match status" value="1"/>
</dbReference>
<accession>A0A1Z4VM26</accession>
<evidence type="ECO:0000313" key="10">
    <source>
        <dbReference type="Proteomes" id="UP000218765"/>
    </source>
</evidence>
<dbReference type="SUPFAM" id="SSF56784">
    <property type="entry name" value="HAD-like"/>
    <property type="match status" value="1"/>
</dbReference>
<dbReference type="Gene3D" id="3.40.50.2000">
    <property type="entry name" value="Glycogen Phosphorylase B"/>
    <property type="match status" value="2"/>
</dbReference>
<sequence>MGALSMQGKATGSSSEKGRYIILISIHGLIRGEHLELGRDSDTGGQTLYVVELARALARHPDVWRVDLLTRQVIDPKVDDDYAQPLEPLGDKAYIVRLPCGPRRYLRKEVLWPYLDGFTDAALQHVRRIGRLPDFVHSHYADAGFVASRLTALLGVPMVHTGHSLGWPKRERLLEQGVREEQIEQHYNLSQRIEAEEMALENAQLVVASTRQEVEQQYARYDNYQPKRMEVIPPGTDLTRFRPPKQRERWPPIWEELQRFLRHPKKPMILALSRPDERKNILTLVEAYAMHPTLRDLANLVIVAGNRDDISHMERGPKTVLTNLLMCIDRHDLYGHIAYPKHHDDTDVPDLYRLAARLKGVFVNPALTEPFGLTLIEAAASGVPILATHDGGPRDIIRHCRNGYLIDPLKPKRMARRLEQMLIDPEQWGQWSQNGLKGVHKHYSWDSHVEKYLKAVRRTSKGKYRPQHAWGPSSRMPTIDRLIVCALDNVLMGDEEAQQELVSRLEKSGEHIGFGVATGRTLDSAMKLIKASALPMPDVLITSVGSEIHYGHRMVHDQAWLRHIDFRWEPDKLRDAMKQFKGMKLQPKTEQHPYKISYFIDSRKGPSRREVVRHLRKLDLHANVLFSRNMFVDLLPIRASKGTALRHVSVRWNIPPEKILIAGSCGNDADVLSGNTLGVVVGNHSDEIERLRGWPRVYFAEGEHAWGILEGINYYDFLGVIHIPNDEYEEA</sequence>
<evidence type="ECO:0000259" key="7">
    <source>
        <dbReference type="Pfam" id="PF05116"/>
    </source>
</evidence>
<comment type="catalytic activity">
    <reaction evidence="5">
        <text>beta-D-fructose 6-phosphate + UDP-alpha-D-glucose = sucrose 6(F)-phosphate + UDP + H(+)</text>
        <dbReference type="Rhea" id="RHEA:22172"/>
        <dbReference type="ChEBI" id="CHEBI:15378"/>
        <dbReference type="ChEBI" id="CHEBI:57634"/>
        <dbReference type="ChEBI" id="CHEBI:57723"/>
        <dbReference type="ChEBI" id="CHEBI:58223"/>
        <dbReference type="ChEBI" id="CHEBI:58885"/>
        <dbReference type="EC" id="2.4.1.14"/>
    </reaction>
</comment>
<dbReference type="EC" id="2.4.1.14" evidence="2"/>
<dbReference type="Pfam" id="PF13579">
    <property type="entry name" value="Glyco_trans_4_4"/>
    <property type="match status" value="1"/>
</dbReference>
<evidence type="ECO:0000256" key="1">
    <source>
        <dbReference type="ARBA" id="ARBA00006530"/>
    </source>
</evidence>
<dbReference type="InterPro" id="IPR028098">
    <property type="entry name" value="Glyco_trans_4-like_N"/>
</dbReference>
<dbReference type="Proteomes" id="UP000218765">
    <property type="component" value="Chromosome"/>
</dbReference>
<dbReference type="InterPro" id="IPR044161">
    <property type="entry name" value="SPS"/>
</dbReference>
<dbReference type="NCBIfam" id="TIGR01484">
    <property type="entry name" value="HAD-SF-IIB"/>
    <property type="match status" value="1"/>
</dbReference>
<dbReference type="NCBIfam" id="TIGR02472">
    <property type="entry name" value="sucr_P_syn_N"/>
    <property type="match status" value="1"/>
</dbReference>
<dbReference type="EMBL" id="AP018052">
    <property type="protein sequence ID" value="BAZ92661.1"/>
    <property type="molecule type" value="Genomic_DNA"/>
</dbReference>
<organism evidence="9 10">
    <name type="scientific">Thiohalobacter thiocyanaticus</name>
    <dbReference type="NCBI Taxonomy" id="585455"/>
    <lineage>
        <taxon>Bacteria</taxon>
        <taxon>Pseudomonadati</taxon>
        <taxon>Pseudomonadota</taxon>
        <taxon>Gammaproteobacteria</taxon>
        <taxon>Thiohalobacterales</taxon>
        <taxon>Thiohalobacteraceae</taxon>
        <taxon>Thiohalobacter</taxon>
    </lineage>
</organism>
<keyword evidence="4" id="KW-0808">Transferase</keyword>
<dbReference type="PANTHER" id="PTHR46039:SF5">
    <property type="entry name" value="SUCROSE-PHOSPHATE SYNTHASE 3-RELATED"/>
    <property type="match status" value="1"/>
</dbReference>
<protein>
    <recommendedName>
        <fullName evidence="2">sucrose-phosphate synthase</fullName>
        <ecNumber evidence="2">2.4.1.14</ecNumber>
    </recommendedName>
</protein>
<dbReference type="Pfam" id="PF00534">
    <property type="entry name" value="Glycos_transf_1"/>
    <property type="match status" value="1"/>
</dbReference>
<dbReference type="SUPFAM" id="SSF53756">
    <property type="entry name" value="UDP-Glycosyltransferase/glycogen phosphorylase"/>
    <property type="match status" value="1"/>
</dbReference>
<feature type="domain" description="Sucrose phosphatase-like" evidence="7">
    <location>
        <begin position="481"/>
        <end position="716"/>
    </location>
</feature>
<dbReference type="InterPro" id="IPR023214">
    <property type="entry name" value="HAD_sf"/>
</dbReference>
<proteinExistence type="inferred from homology"/>
<dbReference type="PANTHER" id="PTHR46039">
    <property type="entry name" value="SUCROSE-PHOSPHATE SYNTHASE 3-RELATED"/>
    <property type="match status" value="1"/>
</dbReference>
<name>A0A1Z4VM26_9GAMM</name>
<feature type="domain" description="Glycosyl transferase family 1" evidence="6">
    <location>
        <begin position="255"/>
        <end position="436"/>
    </location>
</feature>
<dbReference type="GO" id="GO:0046524">
    <property type="term" value="F:sucrose-phosphate synthase activity"/>
    <property type="evidence" value="ECO:0007669"/>
    <property type="project" value="UniProtKB-EC"/>
</dbReference>